<gene>
    <name evidence="15" type="ORF">J3U88_12175</name>
</gene>
<evidence type="ECO:0000313" key="16">
    <source>
        <dbReference type="Proteomes" id="UP000664417"/>
    </source>
</evidence>
<dbReference type="SUPFAM" id="SSF56935">
    <property type="entry name" value="Porins"/>
    <property type="match status" value="1"/>
</dbReference>
<evidence type="ECO:0000256" key="6">
    <source>
        <dbReference type="ARBA" id="ARBA00023077"/>
    </source>
</evidence>
<dbReference type="Gene3D" id="2.170.130.10">
    <property type="entry name" value="TonB-dependent receptor, plug domain"/>
    <property type="match status" value="1"/>
</dbReference>
<keyword evidence="4 10" id="KW-0812">Transmembrane</keyword>
<dbReference type="InterPro" id="IPR012910">
    <property type="entry name" value="Plug_dom"/>
</dbReference>
<dbReference type="GO" id="GO:0015344">
    <property type="term" value="F:siderophore uptake transmembrane transporter activity"/>
    <property type="evidence" value="ECO:0007669"/>
    <property type="project" value="TreeGrafter"/>
</dbReference>
<dbReference type="PANTHER" id="PTHR30069">
    <property type="entry name" value="TONB-DEPENDENT OUTER MEMBRANE RECEPTOR"/>
    <property type="match status" value="1"/>
</dbReference>
<dbReference type="Proteomes" id="UP000664417">
    <property type="component" value="Unassembled WGS sequence"/>
</dbReference>
<dbReference type="GO" id="GO:0044718">
    <property type="term" value="P:siderophore transmembrane transport"/>
    <property type="evidence" value="ECO:0007669"/>
    <property type="project" value="TreeGrafter"/>
</dbReference>
<evidence type="ECO:0000256" key="9">
    <source>
        <dbReference type="ARBA" id="ARBA00023237"/>
    </source>
</evidence>
<dbReference type="GO" id="GO:0009279">
    <property type="term" value="C:cell outer membrane"/>
    <property type="evidence" value="ECO:0007669"/>
    <property type="project" value="UniProtKB-SubCell"/>
</dbReference>
<evidence type="ECO:0000259" key="13">
    <source>
        <dbReference type="Pfam" id="PF00593"/>
    </source>
</evidence>
<keyword evidence="8 15" id="KW-0675">Receptor</keyword>
<evidence type="ECO:0000256" key="11">
    <source>
        <dbReference type="RuleBase" id="RU003357"/>
    </source>
</evidence>
<dbReference type="Gene3D" id="2.40.170.20">
    <property type="entry name" value="TonB-dependent receptor, beta-barrel domain"/>
    <property type="match status" value="1"/>
</dbReference>
<proteinExistence type="inferred from homology"/>
<comment type="caution">
    <text evidence="15">The sequence shown here is derived from an EMBL/GenBank/DDBJ whole genome shotgun (WGS) entry which is preliminary data.</text>
</comment>
<feature type="signal peptide" evidence="12">
    <location>
        <begin position="1"/>
        <end position="20"/>
    </location>
</feature>
<dbReference type="InterPro" id="IPR000531">
    <property type="entry name" value="Beta-barrel_TonB"/>
</dbReference>
<feature type="domain" description="TonB-dependent receptor-like beta-barrel" evidence="13">
    <location>
        <begin position="276"/>
        <end position="597"/>
    </location>
</feature>
<keyword evidence="2 10" id="KW-0813">Transport</keyword>
<dbReference type="Pfam" id="PF07715">
    <property type="entry name" value="Plug"/>
    <property type="match status" value="1"/>
</dbReference>
<evidence type="ECO:0000313" key="15">
    <source>
        <dbReference type="EMBL" id="MBO1319219.1"/>
    </source>
</evidence>
<keyword evidence="9 10" id="KW-0998">Cell outer membrane</keyword>
<dbReference type="InterPro" id="IPR036942">
    <property type="entry name" value="Beta-barrel_TonB_sf"/>
</dbReference>
<sequence length="658" mass="73738">MWHFSLLTLMVALFSPPVIPDPPQAAGALNLQDLLELDVSVAAVRAEHLISTPAVVSRINVADYRHMGFTHLVELLGMVPGLVPIHTEIGTNTLMVRGLSEFFNQKVLFLLDGVPYWQSAHGDHPLLGIPLEAISHLEIIRGPGSVLYGTNATAAVINVVLAKERSTTFQAGLGNHRRRRLGFHQNGDLGPGMWRYQIAAEWHDSAGYEAMFEQREPPPFFPENTPSQGRITRKQGARSILAKFTYDEDLTLLAHAFSSESTGLAGPARVTNRSELQYEGRLLHADKVFYGNKWTLEGYADYNQFYLSIPTANLFEGRYDGVQTFDNSGRDNHRLRLGARFSWFFHQGLALNNGLEYEHREAGLYRNVPTDPGRAAVVTMEPSHQDEQSFFSQLDWHQGPWRVLAGFRHTDLGHAQSQTQPRLAVIHHFSKNLSLKGLYSEGFNSPNFIQTRVNIENVIVGNADLQPEQVKTIDISLNYATPRRMFVANLYRFSGEDFILRTPNPTTLGSVYVNRPAFSRWGCEIDMHHSSEPLLFTANLAYNNAGNRDLSDDPGSLFTPRWTGALGAVLSLKPSTRLGLSWRYVAEQEAAPSHHRLNIAYTRGGRFWEVKIILENVMGQAVYFADIVNLQRHRITPSGDPDAALLVEGRLKLGGKRR</sequence>
<evidence type="ECO:0000256" key="2">
    <source>
        <dbReference type="ARBA" id="ARBA00022448"/>
    </source>
</evidence>
<comment type="similarity">
    <text evidence="10 11">Belongs to the TonB-dependent receptor family.</text>
</comment>
<evidence type="ECO:0000256" key="1">
    <source>
        <dbReference type="ARBA" id="ARBA00004571"/>
    </source>
</evidence>
<keyword evidence="6 11" id="KW-0798">TonB box</keyword>
<protein>
    <submittedName>
        <fullName evidence="15">TonB-dependent receptor</fullName>
    </submittedName>
</protein>
<dbReference type="Pfam" id="PF00593">
    <property type="entry name" value="TonB_dep_Rec_b-barrel"/>
    <property type="match status" value="1"/>
</dbReference>
<keyword evidence="3 10" id="KW-1134">Transmembrane beta strand</keyword>
<keyword evidence="16" id="KW-1185">Reference proteome</keyword>
<dbReference type="EMBL" id="JAFREP010000009">
    <property type="protein sequence ID" value="MBO1319219.1"/>
    <property type="molecule type" value="Genomic_DNA"/>
</dbReference>
<dbReference type="InterPro" id="IPR039426">
    <property type="entry name" value="TonB-dep_rcpt-like"/>
</dbReference>
<dbReference type="PANTHER" id="PTHR30069:SF29">
    <property type="entry name" value="HEMOGLOBIN AND HEMOGLOBIN-HAPTOGLOBIN-BINDING PROTEIN 1-RELATED"/>
    <property type="match status" value="1"/>
</dbReference>
<evidence type="ECO:0000256" key="4">
    <source>
        <dbReference type="ARBA" id="ARBA00022692"/>
    </source>
</evidence>
<keyword evidence="7 10" id="KW-0472">Membrane</keyword>
<name>A0A8J7Q951_9BACT</name>
<evidence type="ECO:0000256" key="3">
    <source>
        <dbReference type="ARBA" id="ARBA00022452"/>
    </source>
</evidence>
<feature type="domain" description="TonB-dependent receptor plug" evidence="14">
    <location>
        <begin position="50"/>
        <end position="156"/>
    </location>
</feature>
<feature type="chain" id="PRO_5035198224" evidence="12">
    <location>
        <begin position="21"/>
        <end position="658"/>
    </location>
</feature>
<keyword evidence="5 12" id="KW-0732">Signal</keyword>
<accession>A0A8J7Q951</accession>
<dbReference type="InterPro" id="IPR037066">
    <property type="entry name" value="Plug_dom_sf"/>
</dbReference>
<dbReference type="AlphaFoldDB" id="A0A8J7Q951"/>
<evidence type="ECO:0000259" key="14">
    <source>
        <dbReference type="Pfam" id="PF07715"/>
    </source>
</evidence>
<evidence type="ECO:0000256" key="10">
    <source>
        <dbReference type="PROSITE-ProRule" id="PRU01360"/>
    </source>
</evidence>
<evidence type="ECO:0000256" key="8">
    <source>
        <dbReference type="ARBA" id="ARBA00023170"/>
    </source>
</evidence>
<comment type="subcellular location">
    <subcellularLocation>
        <location evidence="1 10">Cell outer membrane</location>
        <topology evidence="1 10">Multi-pass membrane protein</topology>
    </subcellularLocation>
</comment>
<dbReference type="RefSeq" id="WP_207859040.1">
    <property type="nucleotide sequence ID" value="NZ_JAFREP010000009.1"/>
</dbReference>
<evidence type="ECO:0000256" key="12">
    <source>
        <dbReference type="SAM" id="SignalP"/>
    </source>
</evidence>
<evidence type="ECO:0000256" key="7">
    <source>
        <dbReference type="ARBA" id="ARBA00023136"/>
    </source>
</evidence>
<organism evidence="15 16">
    <name type="scientific">Acanthopleuribacter pedis</name>
    <dbReference type="NCBI Taxonomy" id="442870"/>
    <lineage>
        <taxon>Bacteria</taxon>
        <taxon>Pseudomonadati</taxon>
        <taxon>Acidobacteriota</taxon>
        <taxon>Holophagae</taxon>
        <taxon>Acanthopleuribacterales</taxon>
        <taxon>Acanthopleuribacteraceae</taxon>
        <taxon>Acanthopleuribacter</taxon>
    </lineage>
</organism>
<dbReference type="PROSITE" id="PS52016">
    <property type="entry name" value="TONB_DEPENDENT_REC_3"/>
    <property type="match status" value="1"/>
</dbReference>
<evidence type="ECO:0000256" key="5">
    <source>
        <dbReference type="ARBA" id="ARBA00022729"/>
    </source>
</evidence>
<reference evidence="15" key="1">
    <citation type="submission" date="2021-03" db="EMBL/GenBank/DDBJ databases">
        <authorList>
            <person name="Wang G."/>
        </authorList>
    </citation>
    <scope>NUCLEOTIDE SEQUENCE</scope>
    <source>
        <strain evidence="15">KCTC 12899</strain>
    </source>
</reference>